<dbReference type="AlphaFoldDB" id="A0A418PZZ4"/>
<sequence length="187" mass="20067">MRRGIILTLAVCLAACGSPSDEDKLTPEAIERSQSASELPEVALSNDPEPAPASEPVANETADLSNELGERDELAPEDEMQAGATPIPQAFRGRWGMSVDDCISPRRPGSMALEISGGMLGLPEGQGRLIQTLGNFPERYVGTFNYEGDRGRWSATEELSLTGSSNVLIRQVDGGTLRYRRCTRTGG</sequence>
<feature type="compositionally biased region" description="Basic and acidic residues" evidence="1">
    <location>
        <begin position="21"/>
        <end position="31"/>
    </location>
</feature>
<feature type="region of interest" description="Disordered" evidence="1">
    <location>
        <begin position="18"/>
        <end position="65"/>
    </location>
</feature>
<reference evidence="2 3" key="1">
    <citation type="submission" date="2018-09" db="EMBL/GenBank/DDBJ databases">
        <title>Sphingomonas sp. DAC4.</title>
        <authorList>
            <person name="Seo T."/>
        </authorList>
    </citation>
    <scope>NUCLEOTIDE SEQUENCE [LARGE SCALE GENOMIC DNA]</scope>
    <source>
        <strain evidence="2 3">DAC4</strain>
    </source>
</reference>
<name>A0A418PZZ4_9SPHN</name>
<evidence type="ECO:0000313" key="2">
    <source>
        <dbReference type="EMBL" id="RIX29315.1"/>
    </source>
</evidence>
<accession>A0A418PZZ4</accession>
<dbReference type="Proteomes" id="UP000285023">
    <property type="component" value="Unassembled WGS sequence"/>
</dbReference>
<proteinExistence type="predicted"/>
<evidence type="ECO:0000256" key="1">
    <source>
        <dbReference type="SAM" id="MobiDB-lite"/>
    </source>
</evidence>
<comment type="caution">
    <text evidence="2">The sequence shown here is derived from an EMBL/GenBank/DDBJ whole genome shotgun (WGS) entry which is preliminary data.</text>
</comment>
<organism evidence="2 3">
    <name type="scientific">Sphingomonas edaphi</name>
    <dbReference type="NCBI Taxonomy" id="2315689"/>
    <lineage>
        <taxon>Bacteria</taxon>
        <taxon>Pseudomonadati</taxon>
        <taxon>Pseudomonadota</taxon>
        <taxon>Alphaproteobacteria</taxon>
        <taxon>Sphingomonadales</taxon>
        <taxon>Sphingomonadaceae</taxon>
        <taxon>Sphingomonas</taxon>
    </lineage>
</organism>
<dbReference type="EMBL" id="QXTF01000002">
    <property type="protein sequence ID" value="RIX29315.1"/>
    <property type="molecule type" value="Genomic_DNA"/>
</dbReference>
<protein>
    <submittedName>
        <fullName evidence="2">Uncharacterized protein</fullName>
    </submittedName>
</protein>
<keyword evidence="3" id="KW-1185">Reference proteome</keyword>
<dbReference type="OrthoDB" id="6057763at2"/>
<gene>
    <name evidence="2" type="ORF">D3M59_08435</name>
</gene>
<evidence type="ECO:0000313" key="3">
    <source>
        <dbReference type="Proteomes" id="UP000285023"/>
    </source>
</evidence>
<dbReference type="RefSeq" id="WP_119533204.1">
    <property type="nucleotide sequence ID" value="NZ_QXTF01000002.1"/>
</dbReference>